<dbReference type="EMBL" id="ML208280">
    <property type="protein sequence ID" value="TFK72988.1"/>
    <property type="molecule type" value="Genomic_DNA"/>
</dbReference>
<gene>
    <name evidence="1" type="ORF">BDN72DRAFT_925620</name>
</gene>
<name>A0ACD3B4J0_9AGAR</name>
<accession>A0ACD3B4J0</accession>
<dbReference type="Proteomes" id="UP000308600">
    <property type="component" value="Unassembled WGS sequence"/>
</dbReference>
<reference evidence="1 2" key="1">
    <citation type="journal article" date="2019" name="Nat. Ecol. Evol.">
        <title>Megaphylogeny resolves global patterns of mushroom evolution.</title>
        <authorList>
            <person name="Varga T."/>
            <person name="Krizsan K."/>
            <person name="Foldi C."/>
            <person name="Dima B."/>
            <person name="Sanchez-Garcia M."/>
            <person name="Sanchez-Ramirez S."/>
            <person name="Szollosi G.J."/>
            <person name="Szarkandi J.G."/>
            <person name="Papp V."/>
            <person name="Albert L."/>
            <person name="Andreopoulos W."/>
            <person name="Angelini C."/>
            <person name="Antonin V."/>
            <person name="Barry K.W."/>
            <person name="Bougher N.L."/>
            <person name="Buchanan P."/>
            <person name="Buyck B."/>
            <person name="Bense V."/>
            <person name="Catcheside P."/>
            <person name="Chovatia M."/>
            <person name="Cooper J."/>
            <person name="Damon W."/>
            <person name="Desjardin D."/>
            <person name="Finy P."/>
            <person name="Geml J."/>
            <person name="Haridas S."/>
            <person name="Hughes K."/>
            <person name="Justo A."/>
            <person name="Karasinski D."/>
            <person name="Kautmanova I."/>
            <person name="Kiss B."/>
            <person name="Kocsube S."/>
            <person name="Kotiranta H."/>
            <person name="LaButti K.M."/>
            <person name="Lechner B.E."/>
            <person name="Liimatainen K."/>
            <person name="Lipzen A."/>
            <person name="Lukacs Z."/>
            <person name="Mihaltcheva S."/>
            <person name="Morgado L.N."/>
            <person name="Niskanen T."/>
            <person name="Noordeloos M.E."/>
            <person name="Ohm R.A."/>
            <person name="Ortiz-Santana B."/>
            <person name="Ovrebo C."/>
            <person name="Racz N."/>
            <person name="Riley R."/>
            <person name="Savchenko A."/>
            <person name="Shiryaev A."/>
            <person name="Soop K."/>
            <person name="Spirin V."/>
            <person name="Szebenyi C."/>
            <person name="Tomsovsky M."/>
            <person name="Tulloss R.E."/>
            <person name="Uehling J."/>
            <person name="Grigoriev I.V."/>
            <person name="Vagvolgyi C."/>
            <person name="Papp T."/>
            <person name="Martin F.M."/>
            <person name="Miettinen O."/>
            <person name="Hibbett D.S."/>
            <person name="Nagy L.G."/>
        </authorList>
    </citation>
    <scope>NUCLEOTIDE SEQUENCE [LARGE SCALE GENOMIC DNA]</scope>
    <source>
        <strain evidence="1 2">NL-1719</strain>
    </source>
</reference>
<proteinExistence type="predicted"/>
<evidence type="ECO:0000313" key="2">
    <source>
        <dbReference type="Proteomes" id="UP000308600"/>
    </source>
</evidence>
<sequence length="845" mass="96444">MDKDGREDFTFAKLADLKIPVTLRIAQLEGIRRPKSFSELLDNPELRFHGDQSLAPSDLYVTCQLVADNKPLTIPFRTSFKAFKSNFVWNEWITFPIRYCDLPLGSQITFTVWDIAGPRAAVPIGGSTFRLFSKKWTLRRGKHRLFLWPEKEADGSAETTTPSKLESQDEMGRLEKLVKKYERGDLVKSDWLDKMAFRKMEEIHAAETEKSENLFLYVDLPRFDFPVVFCESETSNPPTISPLTHPVLQTPAAVTPSPALDPHLWSVVDPDLVRDNPVEDKHRRLVRSHRSGPYDRELKPNAKIRDELAHILNYPPSRQLTSEDKDLIWKFRYYLVRDKRGLTKFLKSVTWRDASEVKQAVEELLPQWTEVDTDDALELLGPNIVDSRVRAFAVKQLSRADDDELMLYLLQLVQALKFDSVASDQRTLRSTMAAVSYDDSGLTDFLIGRGVKNALLGNRLYWYLMVEVALEDRIMAKMYGHVVFKFMGKIMESEGGSDRRELLRRQGLLIDTLAKRARELRLSKDPRPKKIEKLRSILTDSKNNLTAMSPLPLPLNARIEVTGIIAEKSSVFKSNLFPLLLYFQCADGSEFPVIFKDGDDMRQDQLVIQLFTLMDRLLRKENLDLKLSPYEVLATGPLQGMAQFIPSKTIAAIVSEHGNVLNYMRINNPDEGSVGTSGVEPGVIDTFIRSCAGYCVVTYLLGVGDRHLDNLLVAPDGHFFHVDFGYILGRDPKPFPPPVKVCKEMVDGMGGAQSPHYARFKNFCFTAFTILRKSANLILNLVALMVDANIPDIKHRDVHEQIQEKFRLDLTEEEAIKHFEALLNETSYITVMLDRIHDLAQYWRS</sequence>
<evidence type="ECO:0000313" key="1">
    <source>
        <dbReference type="EMBL" id="TFK72988.1"/>
    </source>
</evidence>
<keyword evidence="2" id="KW-1185">Reference proteome</keyword>
<protein>
    <submittedName>
        <fullName evidence="1">Phosphatidylinositol 3-kinase</fullName>
    </submittedName>
</protein>
<organism evidence="1 2">
    <name type="scientific">Pluteus cervinus</name>
    <dbReference type="NCBI Taxonomy" id="181527"/>
    <lineage>
        <taxon>Eukaryota</taxon>
        <taxon>Fungi</taxon>
        <taxon>Dikarya</taxon>
        <taxon>Basidiomycota</taxon>
        <taxon>Agaricomycotina</taxon>
        <taxon>Agaricomycetes</taxon>
        <taxon>Agaricomycetidae</taxon>
        <taxon>Agaricales</taxon>
        <taxon>Pluteineae</taxon>
        <taxon>Pluteaceae</taxon>
        <taxon>Pluteus</taxon>
    </lineage>
</organism>